<feature type="domain" description="Telomeric single stranded DNA binding POT1/Cdc13" evidence="10">
    <location>
        <begin position="7"/>
        <end position="139"/>
    </location>
</feature>
<comment type="similarity">
    <text evidence="3">Belongs to the telombin family.</text>
</comment>
<evidence type="ECO:0000313" key="11">
    <source>
        <dbReference type="EMBL" id="CBX96619.1"/>
    </source>
</evidence>
<evidence type="ECO:0000256" key="3">
    <source>
        <dbReference type="ARBA" id="ARBA00008442"/>
    </source>
</evidence>
<reference evidence="12" key="1">
    <citation type="journal article" date="2011" name="Nat. Commun.">
        <title>Effector diversification within compartments of the Leptosphaeria maculans genome affected by Repeat-Induced Point mutations.</title>
        <authorList>
            <person name="Rouxel T."/>
            <person name="Grandaubert J."/>
            <person name="Hane J.K."/>
            <person name="Hoede C."/>
            <person name="van de Wouw A.P."/>
            <person name="Couloux A."/>
            <person name="Dominguez V."/>
            <person name="Anthouard V."/>
            <person name="Bally P."/>
            <person name="Bourras S."/>
            <person name="Cozijnsen A.J."/>
            <person name="Ciuffetti L.M."/>
            <person name="Degrave A."/>
            <person name="Dilmaghani A."/>
            <person name="Duret L."/>
            <person name="Fudal I."/>
            <person name="Goodwin S.B."/>
            <person name="Gout L."/>
            <person name="Glaser N."/>
            <person name="Linglin J."/>
            <person name="Kema G.H.J."/>
            <person name="Lapalu N."/>
            <person name="Lawrence C.B."/>
            <person name="May K."/>
            <person name="Meyer M."/>
            <person name="Ollivier B."/>
            <person name="Poulain J."/>
            <person name="Schoch C.L."/>
            <person name="Simon A."/>
            <person name="Spatafora J.W."/>
            <person name="Stachowiak A."/>
            <person name="Turgeon B.G."/>
            <person name="Tyler B.M."/>
            <person name="Vincent D."/>
            <person name="Weissenbach J."/>
            <person name="Amselem J."/>
            <person name="Quesneville H."/>
            <person name="Oliver R.P."/>
            <person name="Wincker P."/>
            <person name="Balesdent M.-H."/>
            <person name="Howlett B.J."/>
        </authorList>
    </citation>
    <scope>NUCLEOTIDE SEQUENCE [LARGE SCALE GENOMIC DNA]</scope>
    <source>
        <strain evidence="12">JN3 / isolate v23.1.3 / race Av1-4-5-6-7-8</strain>
    </source>
</reference>
<keyword evidence="7" id="KW-0238">DNA-binding</keyword>
<evidence type="ECO:0000313" key="12">
    <source>
        <dbReference type="Proteomes" id="UP000002668"/>
    </source>
</evidence>
<evidence type="ECO:0000256" key="5">
    <source>
        <dbReference type="ARBA" id="ARBA00022454"/>
    </source>
</evidence>
<accession>E4ZYU3</accession>
<dbReference type="FunFam" id="2.40.50.140:FF:000303">
    <property type="entry name" value="Protection of telomeres protein 1"/>
    <property type="match status" value="1"/>
</dbReference>
<keyword evidence="8" id="KW-0539">Nucleus</keyword>
<dbReference type="Gene3D" id="2.40.50.140">
    <property type="entry name" value="Nucleic acid-binding proteins"/>
    <property type="match status" value="2"/>
</dbReference>
<dbReference type="GO" id="GO:0098505">
    <property type="term" value="F:G-rich strand telomeric DNA binding"/>
    <property type="evidence" value="ECO:0007669"/>
    <property type="project" value="TreeGrafter"/>
</dbReference>
<feature type="compositionally biased region" description="Basic and acidic residues" evidence="9">
    <location>
        <begin position="336"/>
        <end position="346"/>
    </location>
</feature>
<gene>
    <name evidence="11" type="ORF">LEMA_P108840.1</name>
</gene>
<evidence type="ECO:0000256" key="1">
    <source>
        <dbReference type="ARBA" id="ARBA00004123"/>
    </source>
</evidence>
<feature type="compositionally biased region" description="Basic residues" evidence="9">
    <location>
        <begin position="347"/>
        <end position="356"/>
    </location>
</feature>
<dbReference type="PANTHER" id="PTHR14513">
    <property type="entry name" value="PROTECTION OF TELOMERES 1"/>
    <property type="match status" value="1"/>
</dbReference>
<dbReference type="Pfam" id="PF16686">
    <property type="entry name" value="POT1PC"/>
    <property type="match status" value="1"/>
</dbReference>
<evidence type="ECO:0000256" key="7">
    <source>
        <dbReference type="ARBA" id="ARBA00023125"/>
    </source>
</evidence>
<name>E4ZYU3_LEPMJ</name>
<sequence length="597" mass="68058">MRPPVGFTAIKDVSENQAKVNLIGVIVEFKPPRPTRGSDSCLEFTIQDEFDSFTTGSSSILCRMFRPADKLPKISSTGDVVVIRNFKLNKWGLRIDCVADSASFCPVFVFRKDRIPVPQLSQPYEAGNKRLPYEAIYSTTEPTRVEQIAVINMNAAASGSVQPVQQRNSASSSFNALPPQKLQLIKDLNFNLFYDVRAQVLNIYYTNMGTVDLKITDYTENEQLFYYADPKSDDAHMVQNSNWTGPFGHFTMNVLLFESNAAWARENVAVGDYIYLRNLRTKMSPANKLEGIMHQDRQRPTQVDIYKLSNPAEIAEIEARRKAYEEKRGTKSAFEALKDTRTEPAAKGKKAEKRKRQQEMKEAELRELEEKQAKIEAERNGVNHNVRASFPEIKPSTISEILCNPSLQATTANHEEFLLPFVNSRHRARVRVVDVYPPELELFSHSTRDRNWYQGRGKSNPSSGQRKERWEWGFVLLVEDAVLPPNTVSEKMRLVVGNKEAQGLLNIKQNAQDLKKNPGLLQQLEERLFILWGNLMELKTEMRLKGSDLPLPPGDNRLQNKPFDCCIEEYGHEVPISDLNPLGFQRMFRLVHTVISS</sequence>
<evidence type="ECO:0000256" key="6">
    <source>
        <dbReference type="ARBA" id="ARBA00022895"/>
    </source>
</evidence>
<proteinExistence type="inferred from homology"/>
<dbReference type="OMA" id="WEPHASF"/>
<evidence type="ECO:0000256" key="8">
    <source>
        <dbReference type="ARBA" id="ARBA00023242"/>
    </source>
</evidence>
<feature type="region of interest" description="Disordered" evidence="9">
    <location>
        <begin position="328"/>
        <end position="363"/>
    </location>
</feature>
<dbReference type="GO" id="GO:0000783">
    <property type="term" value="C:nuclear telomere cap complex"/>
    <property type="evidence" value="ECO:0007669"/>
    <property type="project" value="TreeGrafter"/>
</dbReference>
<keyword evidence="6" id="KW-0779">Telomere</keyword>
<dbReference type="InParanoid" id="E4ZYU3"/>
<dbReference type="InterPro" id="IPR011564">
    <property type="entry name" value="Telomer_end-bd_POT1/Cdc13"/>
</dbReference>
<dbReference type="InterPro" id="IPR028389">
    <property type="entry name" value="POT1"/>
</dbReference>
<protein>
    <recommendedName>
        <fullName evidence="4">Protection of telomeres protein 1</fullName>
    </recommendedName>
</protein>
<dbReference type="GO" id="GO:0032210">
    <property type="term" value="P:regulation of telomere maintenance via telomerase"/>
    <property type="evidence" value="ECO:0007669"/>
    <property type="project" value="TreeGrafter"/>
</dbReference>
<dbReference type="STRING" id="985895.E4ZYU3"/>
<evidence type="ECO:0000256" key="2">
    <source>
        <dbReference type="ARBA" id="ARBA00004574"/>
    </source>
</evidence>
<dbReference type="RefSeq" id="XP_003840098.1">
    <property type="nucleotide sequence ID" value="XM_003840050.1"/>
</dbReference>
<keyword evidence="12" id="KW-1185">Reference proteome</keyword>
<dbReference type="InterPro" id="IPR032042">
    <property type="entry name" value="POT1PC"/>
</dbReference>
<dbReference type="OrthoDB" id="2186770at2759"/>
<dbReference type="Pfam" id="PF02765">
    <property type="entry name" value="POT1"/>
    <property type="match status" value="1"/>
</dbReference>
<dbReference type="InterPro" id="IPR012340">
    <property type="entry name" value="NA-bd_OB-fold"/>
</dbReference>
<dbReference type="GO" id="GO:0016233">
    <property type="term" value="P:telomere capping"/>
    <property type="evidence" value="ECO:0007669"/>
    <property type="project" value="TreeGrafter"/>
</dbReference>
<evidence type="ECO:0000256" key="4">
    <source>
        <dbReference type="ARBA" id="ARBA00015253"/>
    </source>
</evidence>
<dbReference type="VEuPathDB" id="FungiDB:LEMA_P108840.1"/>
<comment type="subcellular location">
    <subcellularLocation>
        <location evidence="2">Chromosome</location>
        <location evidence="2">Telomere</location>
    </subcellularLocation>
    <subcellularLocation>
        <location evidence="1">Nucleus</location>
    </subcellularLocation>
</comment>
<dbReference type="Proteomes" id="UP000002668">
    <property type="component" value="Genome"/>
</dbReference>
<organism evidence="12">
    <name type="scientific">Leptosphaeria maculans (strain JN3 / isolate v23.1.3 / race Av1-4-5-6-7-8)</name>
    <name type="common">Blackleg fungus</name>
    <name type="synonym">Phoma lingam</name>
    <dbReference type="NCBI Taxonomy" id="985895"/>
    <lineage>
        <taxon>Eukaryota</taxon>
        <taxon>Fungi</taxon>
        <taxon>Dikarya</taxon>
        <taxon>Ascomycota</taxon>
        <taxon>Pezizomycotina</taxon>
        <taxon>Dothideomycetes</taxon>
        <taxon>Pleosporomycetidae</taxon>
        <taxon>Pleosporales</taxon>
        <taxon>Pleosporineae</taxon>
        <taxon>Leptosphaeriaceae</taxon>
        <taxon>Plenodomus</taxon>
        <taxon>Plenodomus lingam/Leptosphaeria maculans species complex</taxon>
    </lineage>
</organism>
<dbReference type="GeneID" id="13290070"/>
<dbReference type="eggNOG" id="KOG4757">
    <property type="taxonomic scope" value="Eukaryota"/>
</dbReference>
<dbReference type="EMBL" id="FP929129">
    <property type="protein sequence ID" value="CBX96619.1"/>
    <property type="molecule type" value="Genomic_DNA"/>
</dbReference>
<dbReference type="SUPFAM" id="SSF50249">
    <property type="entry name" value="Nucleic acid-binding proteins"/>
    <property type="match status" value="2"/>
</dbReference>
<dbReference type="PANTHER" id="PTHR14513:SF0">
    <property type="entry name" value="PROTECTION OF TELOMERES PROTEIN 1"/>
    <property type="match status" value="1"/>
</dbReference>
<dbReference type="GO" id="GO:0010521">
    <property type="term" value="F:telomerase inhibitor activity"/>
    <property type="evidence" value="ECO:0007669"/>
    <property type="project" value="TreeGrafter"/>
</dbReference>
<evidence type="ECO:0000259" key="10">
    <source>
        <dbReference type="SMART" id="SM00976"/>
    </source>
</evidence>
<evidence type="ECO:0000256" key="9">
    <source>
        <dbReference type="SAM" id="MobiDB-lite"/>
    </source>
</evidence>
<dbReference type="AlphaFoldDB" id="E4ZYU3"/>
<dbReference type="SMART" id="SM00976">
    <property type="entry name" value="Telo_bind"/>
    <property type="match status" value="1"/>
</dbReference>
<keyword evidence="5" id="KW-0158">Chromosome</keyword>
<dbReference type="HOGENOM" id="CLU_016663_1_0_1"/>